<dbReference type="Proteomes" id="UP000034036">
    <property type="component" value="Unassembled WGS sequence"/>
</dbReference>
<dbReference type="STRING" id="1618659.UV11_C0013G0041"/>
<proteinExistence type="predicted"/>
<evidence type="ECO:0008006" key="3">
    <source>
        <dbReference type="Google" id="ProtNLM"/>
    </source>
</evidence>
<sequence>MALKKIENFLEAVTSRFKNKKSLFENRNDRVEKILRRYFPDGSFSFEIKNENVMLSSKNSALANEIFLKKEAILRDLREAMSQAKAPADIIFRRS</sequence>
<reference evidence="1 2" key="1">
    <citation type="journal article" date="2015" name="Nature">
        <title>rRNA introns, odd ribosomes, and small enigmatic genomes across a large radiation of phyla.</title>
        <authorList>
            <person name="Brown C.T."/>
            <person name="Hug L.A."/>
            <person name="Thomas B.C."/>
            <person name="Sharon I."/>
            <person name="Castelle C.J."/>
            <person name="Singh A."/>
            <person name="Wilkins M.J."/>
            <person name="Williams K.H."/>
            <person name="Banfield J.F."/>
        </authorList>
    </citation>
    <scope>NUCLEOTIDE SEQUENCE [LARGE SCALE GENOMIC DNA]</scope>
</reference>
<dbReference type="EMBL" id="LCDF01000013">
    <property type="protein sequence ID" value="KKS47817.1"/>
    <property type="molecule type" value="Genomic_DNA"/>
</dbReference>
<protein>
    <recommendedName>
        <fullName evidence="3">DUF721 domain-containing protein</fullName>
    </recommendedName>
</protein>
<gene>
    <name evidence="1" type="ORF">UV11_C0013G0041</name>
</gene>
<comment type="caution">
    <text evidence="1">The sequence shown here is derived from an EMBL/GenBank/DDBJ whole genome shotgun (WGS) entry which is preliminary data.</text>
</comment>
<name>A0A0G0ZGG9_9BACT</name>
<dbReference type="AlphaFoldDB" id="A0A0G0ZGG9"/>
<evidence type="ECO:0000313" key="1">
    <source>
        <dbReference type="EMBL" id="KKS47817.1"/>
    </source>
</evidence>
<accession>A0A0G0ZGG9</accession>
<evidence type="ECO:0000313" key="2">
    <source>
        <dbReference type="Proteomes" id="UP000034036"/>
    </source>
</evidence>
<organism evidence="1 2">
    <name type="scientific">Candidatus Giovannonibacteria bacterium GW2011_GWF2_42_19</name>
    <dbReference type="NCBI Taxonomy" id="1618659"/>
    <lineage>
        <taxon>Bacteria</taxon>
        <taxon>Candidatus Giovannoniibacteriota</taxon>
    </lineage>
</organism>